<dbReference type="InterPro" id="IPR000409">
    <property type="entry name" value="BEACH_dom"/>
</dbReference>
<dbReference type="PROSITE" id="PS50197">
    <property type="entry name" value="BEACH"/>
    <property type="match status" value="1"/>
</dbReference>
<evidence type="ECO:0000256" key="1">
    <source>
        <dbReference type="PROSITE-ProRule" id="PRU00221"/>
    </source>
</evidence>
<feature type="repeat" description="WD" evidence="1">
    <location>
        <begin position="278"/>
        <end position="312"/>
    </location>
</feature>
<keyword evidence="1" id="KW-0853">WD repeat</keyword>
<reference evidence="3" key="1">
    <citation type="submission" date="2015-11" db="EMBL/GenBank/DDBJ databases">
        <title>De novo transcriptome assembly of four potential Pierce s Disease insect vectors from Arizona vineyards.</title>
        <authorList>
            <person name="Tassone E.E."/>
        </authorList>
    </citation>
    <scope>NUCLEOTIDE SEQUENCE</scope>
</reference>
<dbReference type="InterPro" id="IPR036322">
    <property type="entry name" value="WD40_repeat_dom_sf"/>
</dbReference>
<feature type="repeat" description="WD" evidence="1">
    <location>
        <begin position="360"/>
        <end position="392"/>
    </location>
</feature>
<dbReference type="CDD" id="cd00200">
    <property type="entry name" value="WD40"/>
    <property type="match status" value="1"/>
</dbReference>
<accession>A0A1B6I234</accession>
<dbReference type="PANTHER" id="PTHR13743">
    <property type="entry name" value="BEIGE/BEACH-RELATED"/>
    <property type="match status" value="1"/>
</dbReference>
<proteinExistence type="predicted"/>
<dbReference type="InterPro" id="IPR050865">
    <property type="entry name" value="BEACH_Domain"/>
</dbReference>
<sequence>MCLGTYTTGLISSLVTSREETKLSKLITVVFCNVCYEGVIDLDSISDWSRRHAMEVQIMEFGQIPKQIFQQPHPSKTKFQVDRPITVAAPVTAWQMSPVETITSHRAAVTAVTLSTDYSQAVSVARDGLLKIHSVTTGRQERSATLSSTPLSCLVAFLPETVIVGSWDSNIIMYDVACGRVVDCMLGHEDAVTCLCWAGERQLVVSGSWDCCVRLWTTHSCPPTAPIRPATDLVTQLEHDSRVTCLDINRRDTQLVSGTEDGDVVVWSLVTYTVIQKLQGHEGTVNDVKLSPDAKQLVSCGDDRTFRLFDFNCGGMQTFCKELDQSLKCLVWNGTELLLGGCQGSVYIWDMVRVTQRKHVQAHQGAVLCMALAEDSSVLVSGGEDSKLLIWKPNVTPSSS</sequence>
<dbReference type="Gene3D" id="1.10.1540.10">
    <property type="entry name" value="BEACH domain"/>
    <property type="match status" value="1"/>
</dbReference>
<dbReference type="Gene3D" id="2.130.10.10">
    <property type="entry name" value="YVTN repeat-like/Quinoprotein amine dehydrogenase"/>
    <property type="match status" value="2"/>
</dbReference>
<dbReference type="SUPFAM" id="SSF81837">
    <property type="entry name" value="BEACH domain"/>
    <property type="match status" value="1"/>
</dbReference>
<organism evidence="3">
    <name type="scientific">Homalodisca liturata</name>
    <dbReference type="NCBI Taxonomy" id="320908"/>
    <lineage>
        <taxon>Eukaryota</taxon>
        <taxon>Metazoa</taxon>
        <taxon>Ecdysozoa</taxon>
        <taxon>Arthropoda</taxon>
        <taxon>Hexapoda</taxon>
        <taxon>Insecta</taxon>
        <taxon>Pterygota</taxon>
        <taxon>Neoptera</taxon>
        <taxon>Paraneoptera</taxon>
        <taxon>Hemiptera</taxon>
        <taxon>Auchenorrhyncha</taxon>
        <taxon>Membracoidea</taxon>
        <taxon>Cicadellidae</taxon>
        <taxon>Cicadellinae</taxon>
        <taxon>Proconiini</taxon>
        <taxon>Homalodisca</taxon>
    </lineage>
</organism>
<dbReference type="SMART" id="SM00320">
    <property type="entry name" value="WD40"/>
    <property type="match status" value="7"/>
</dbReference>
<dbReference type="SUPFAM" id="SSF50978">
    <property type="entry name" value="WD40 repeat-like"/>
    <property type="match status" value="1"/>
</dbReference>
<evidence type="ECO:0000313" key="3">
    <source>
        <dbReference type="EMBL" id="JAS80986.1"/>
    </source>
</evidence>
<dbReference type="InterPro" id="IPR001680">
    <property type="entry name" value="WD40_rpt"/>
</dbReference>
<feature type="repeat" description="WD" evidence="1">
    <location>
        <begin position="185"/>
        <end position="216"/>
    </location>
</feature>
<gene>
    <name evidence="3" type="ORF">g.39099</name>
</gene>
<dbReference type="EMBL" id="GECU01026720">
    <property type="protein sequence ID" value="JAS80986.1"/>
    <property type="molecule type" value="Transcribed_RNA"/>
</dbReference>
<dbReference type="PROSITE" id="PS50294">
    <property type="entry name" value="WD_REPEATS_REGION"/>
    <property type="match status" value="4"/>
</dbReference>
<dbReference type="PROSITE" id="PS50082">
    <property type="entry name" value="WD_REPEATS_2"/>
    <property type="match status" value="4"/>
</dbReference>
<dbReference type="PANTHER" id="PTHR13743:SF123">
    <property type="entry name" value="PROTEIN FAN"/>
    <property type="match status" value="1"/>
</dbReference>
<evidence type="ECO:0000259" key="2">
    <source>
        <dbReference type="PROSITE" id="PS50197"/>
    </source>
</evidence>
<dbReference type="AlphaFoldDB" id="A0A1B6I234"/>
<protein>
    <recommendedName>
        <fullName evidence="2">BEACH domain-containing protein</fullName>
    </recommendedName>
</protein>
<dbReference type="InterPro" id="IPR015943">
    <property type="entry name" value="WD40/YVTN_repeat-like_dom_sf"/>
</dbReference>
<feature type="domain" description="BEACH" evidence="2">
    <location>
        <begin position="1"/>
        <end position="76"/>
    </location>
</feature>
<dbReference type="Pfam" id="PF00400">
    <property type="entry name" value="WD40"/>
    <property type="match status" value="5"/>
</dbReference>
<name>A0A1B6I234_9HEMI</name>
<dbReference type="Pfam" id="PF02138">
    <property type="entry name" value="Beach"/>
    <property type="match status" value="1"/>
</dbReference>
<feature type="repeat" description="WD" evidence="1">
    <location>
        <begin position="236"/>
        <end position="277"/>
    </location>
</feature>
<dbReference type="InterPro" id="IPR036372">
    <property type="entry name" value="BEACH_dom_sf"/>
</dbReference>